<sequence length="46" mass="4766">MLDDGNHGCANVAPWHRPRTADWLAEHLGGRVTAPAGTTETGPSAA</sequence>
<gene>
    <name evidence="1" type="ORF">GCM10025868_22590</name>
</gene>
<comment type="caution">
    <text evidence="1">The sequence shown here is derived from an EMBL/GenBank/DDBJ whole genome shotgun (WGS) entry which is preliminary data.</text>
</comment>
<dbReference type="Proteomes" id="UP001157017">
    <property type="component" value="Unassembled WGS sequence"/>
</dbReference>
<keyword evidence="2" id="KW-1185">Reference proteome</keyword>
<reference evidence="2" key="1">
    <citation type="journal article" date="2019" name="Int. J. Syst. Evol. Microbiol.">
        <title>The Global Catalogue of Microorganisms (GCM) 10K type strain sequencing project: providing services to taxonomists for standard genome sequencing and annotation.</title>
        <authorList>
            <consortium name="The Broad Institute Genomics Platform"/>
            <consortium name="The Broad Institute Genome Sequencing Center for Infectious Disease"/>
            <person name="Wu L."/>
            <person name="Ma J."/>
        </authorList>
    </citation>
    <scope>NUCLEOTIDE SEQUENCE [LARGE SCALE GENOMIC DNA]</scope>
    <source>
        <strain evidence="2">NBRC 108730</strain>
    </source>
</reference>
<organism evidence="1 2">
    <name type="scientific">Angustibacter aerolatus</name>
    <dbReference type="NCBI Taxonomy" id="1162965"/>
    <lineage>
        <taxon>Bacteria</taxon>
        <taxon>Bacillati</taxon>
        <taxon>Actinomycetota</taxon>
        <taxon>Actinomycetes</taxon>
        <taxon>Kineosporiales</taxon>
        <taxon>Kineosporiaceae</taxon>
    </lineage>
</organism>
<protein>
    <submittedName>
        <fullName evidence="1">Uncharacterized protein</fullName>
    </submittedName>
</protein>
<name>A0ABQ6JI21_9ACTN</name>
<proteinExistence type="predicted"/>
<evidence type="ECO:0000313" key="1">
    <source>
        <dbReference type="EMBL" id="GMA87009.1"/>
    </source>
</evidence>
<dbReference type="EMBL" id="BSUZ01000001">
    <property type="protein sequence ID" value="GMA87009.1"/>
    <property type="molecule type" value="Genomic_DNA"/>
</dbReference>
<accession>A0ABQ6JI21</accession>
<evidence type="ECO:0000313" key="2">
    <source>
        <dbReference type="Proteomes" id="UP001157017"/>
    </source>
</evidence>